<accession>A0A7J7FXR9</accession>
<dbReference type="PANTHER" id="PTHR46033:SF16">
    <property type="entry name" value="AMINOTRANSFERASE-LIKE PLANT MOBILE DOMAIN-CONTAINING PROTEIN"/>
    <property type="match status" value="1"/>
</dbReference>
<evidence type="ECO:0000313" key="1">
    <source>
        <dbReference type="EMBL" id="KAF5933152.1"/>
    </source>
</evidence>
<protein>
    <recommendedName>
        <fullName evidence="3">Aminotransferase-like plant mobile domain-containing protein</fullName>
    </recommendedName>
</protein>
<proteinExistence type="predicted"/>
<reference evidence="1 2" key="2">
    <citation type="submission" date="2020-07" db="EMBL/GenBank/DDBJ databases">
        <title>Genome assembly of wild tea tree DASZ reveals pedigree and selection history of tea varieties.</title>
        <authorList>
            <person name="Zhang W."/>
        </authorList>
    </citation>
    <scope>NUCLEOTIDE SEQUENCE [LARGE SCALE GENOMIC DNA]</scope>
    <source>
        <strain evidence="2">cv. G240</strain>
        <tissue evidence="1">Leaf</tissue>
    </source>
</reference>
<dbReference type="GO" id="GO:0010073">
    <property type="term" value="P:meristem maintenance"/>
    <property type="evidence" value="ECO:0007669"/>
    <property type="project" value="InterPro"/>
</dbReference>
<name>A0A7J7FXR9_CAMSI</name>
<sequence>MHWSMAGHLWEPAGCFSKSKWLASQPEKVAGRPLTPAATRFLTRVLLNSVFPSLKALAPRLIQFNSICTKMEAFLVENLTAWITSLDGSEKLNFRGFGLNALFTLSRTPLHLPFLHAAARFWNPVTHVFSFGGQEVCPTLEDFQVLMESESQEEILPQFRFGHAQALGRMCGLAAHDARSLVCNGELDILGLIHRFSDAGDRSNHHWQGFRQHALCLCLLSRFLLSSGFGGANIRLVEVAQGLREGKSCIAMTLAETLMGLDAFHRRETTRFAGSPLLLQVWLMDKLQVVDSCPAYSARGYFFRQHLVNALDERWWFDWMCSLSADRIAWRCPWLNLPAMSYSMSRLIGIQLVGLTHCVFYFPFRFLCQFGHDQICPSEGIEYPAAFPVRGAQLARYATAWRTRELLAPAPTFSCTLSDECLDWLNEEAQVGPSLASEASTSSGRGCRDT</sequence>
<keyword evidence="2" id="KW-1185">Reference proteome</keyword>
<dbReference type="EMBL" id="JACBKZ010000014">
    <property type="protein sequence ID" value="KAF5933152.1"/>
    <property type="molecule type" value="Genomic_DNA"/>
</dbReference>
<dbReference type="InterPro" id="IPR044824">
    <property type="entry name" value="MAIN-like"/>
</dbReference>
<evidence type="ECO:0000313" key="2">
    <source>
        <dbReference type="Proteomes" id="UP000593564"/>
    </source>
</evidence>
<gene>
    <name evidence="1" type="ORF">HYC85_029323</name>
</gene>
<dbReference type="Proteomes" id="UP000593564">
    <property type="component" value="Unassembled WGS sequence"/>
</dbReference>
<reference evidence="2" key="1">
    <citation type="journal article" date="2020" name="Nat. Commun.">
        <title>Genome assembly of wild tea tree DASZ reveals pedigree and selection history of tea varieties.</title>
        <authorList>
            <person name="Zhang W."/>
            <person name="Zhang Y."/>
            <person name="Qiu H."/>
            <person name="Guo Y."/>
            <person name="Wan H."/>
            <person name="Zhang X."/>
            <person name="Scossa F."/>
            <person name="Alseekh S."/>
            <person name="Zhang Q."/>
            <person name="Wang P."/>
            <person name="Xu L."/>
            <person name="Schmidt M.H."/>
            <person name="Jia X."/>
            <person name="Li D."/>
            <person name="Zhu A."/>
            <person name="Guo F."/>
            <person name="Chen W."/>
            <person name="Ni D."/>
            <person name="Usadel B."/>
            <person name="Fernie A.R."/>
            <person name="Wen W."/>
        </authorList>
    </citation>
    <scope>NUCLEOTIDE SEQUENCE [LARGE SCALE GENOMIC DNA]</scope>
    <source>
        <strain evidence="2">cv. G240</strain>
    </source>
</reference>
<dbReference type="AlphaFoldDB" id="A0A7J7FXR9"/>
<comment type="caution">
    <text evidence="1">The sequence shown here is derived from an EMBL/GenBank/DDBJ whole genome shotgun (WGS) entry which is preliminary data.</text>
</comment>
<organism evidence="1 2">
    <name type="scientific">Camellia sinensis</name>
    <name type="common">Tea plant</name>
    <name type="synonym">Thea sinensis</name>
    <dbReference type="NCBI Taxonomy" id="4442"/>
    <lineage>
        <taxon>Eukaryota</taxon>
        <taxon>Viridiplantae</taxon>
        <taxon>Streptophyta</taxon>
        <taxon>Embryophyta</taxon>
        <taxon>Tracheophyta</taxon>
        <taxon>Spermatophyta</taxon>
        <taxon>Magnoliopsida</taxon>
        <taxon>eudicotyledons</taxon>
        <taxon>Gunneridae</taxon>
        <taxon>Pentapetalae</taxon>
        <taxon>asterids</taxon>
        <taxon>Ericales</taxon>
        <taxon>Theaceae</taxon>
        <taxon>Camellia</taxon>
    </lineage>
</organism>
<evidence type="ECO:0008006" key="3">
    <source>
        <dbReference type="Google" id="ProtNLM"/>
    </source>
</evidence>
<dbReference type="PANTHER" id="PTHR46033">
    <property type="entry name" value="PROTEIN MAIN-LIKE 2"/>
    <property type="match status" value="1"/>
</dbReference>